<dbReference type="PROSITE" id="PS00018">
    <property type="entry name" value="EF_HAND_1"/>
    <property type="match status" value="1"/>
</dbReference>
<dbReference type="InterPro" id="IPR011992">
    <property type="entry name" value="EF-hand-dom_pair"/>
</dbReference>
<dbReference type="InterPro" id="IPR002048">
    <property type="entry name" value="EF_hand_dom"/>
</dbReference>
<dbReference type="SUPFAM" id="SSF47473">
    <property type="entry name" value="EF-hand"/>
    <property type="match status" value="1"/>
</dbReference>
<dbReference type="Proteomes" id="UP000186817">
    <property type="component" value="Unassembled WGS sequence"/>
</dbReference>
<evidence type="ECO:0000256" key="1">
    <source>
        <dbReference type="ARBA" id="ARBA00022837"/>
    </source>
</evidence>
<keyword evidence="1" id="KW-0106">Calcium</keyword>
<name>A0A1Q9BTL8_SYMMI</name>
<feature type="domain" description="EF-hand" evidence="2">
    <location>
        <begin position="24"/>
        <end position="59"/>
    </location>
</feature>
<organism evidence="3 4">
    <name type="scientific">Symbiodinium microadriaticum</name>
    <name type="common">Dinoflagellate</name>
    <name type="synonym">Zooxanthella microadriatica</name>
    <dbReference type="NCBI Taxonomy" id="2951"/>
    <lineage>
        <taxon>Eukaryota</taxon>
        <taxon>Sar</taxon>
        <taxon>Alveolata</taxon>
        <taxon>Dinophyceae</taxon>
        <taxon>Suessiales</taxon>
        <taxon>Symbiodiniaceae</taxon>
        <taxon>Symbiodinium</taxon>
    </lineage>
</organism>
<sequence length="86" mass="9828">MGHDLNATQGVEFVTALTSMELGLTRREINAIMFQVDQDQDGNVSYREFVPFAFDLLQKMASLRLLESELENDELAQFILDLFKAK</sequence>
<dbReference type="AlphaFoldDB" id="A0A1Q9BTL8"/>
<protein>
    <recommendedName>
        <fullName evidence="2">EF-hand domain-containing protein</fullName>
    </recommendedName>
</protein>
<feature type="non-terminal residue" evidence="3">
    <location>
        <position position="86"/>
    </location>
</feature>
<reference evidence="3 4" key="1">
    <citation type="submission" date="2016-02" db="EMBL/GenBank/DDBJ databases">
        <title>Genome analysis of coral dinoflagellate symbionts highlights evolutionary adaptations to a symbiotic lifestyle.</title>
        <authorList>
            <person name="Aranda M."/>
            <person name="Li Y."/>
            <person name="Liew Y.J."/>
            <person name="Baumgarten S."/>
            <person name="Simakov O."/>
            <person name="Wilson M."/>
            <person name="Piel J."/>
            <person name="Ashoor H."/>
            <person name="Bougouffa S."/>
            <person name="Bajic V.B."/>
            <person name="Ryu T."/>
            <person name="Ravasi T."/>
            <person name="Bayer T."/>
            <person name="Micklem G."/>
            <person name="Kim H."/>
            <person name="Bhak J."/>
            <person name="Lajeunesse T.C."/>
            <person name="Voolstra C.R."/>
        </authorList>
    </citation>
    <scope>NUCLEOTIDE SEQUENCE [LARGE SCALE GENOMIC DNA]</scope>
    <source>
        <strain evidence="3 4">CCMP2467</strain>
    </source>
</reference>
<proteinExistence type="predicted"/>
<dbReference type="OrthoDB" id="415111at2759"/>
<dbReference type="InterPro" id="IPR018247">
    <property type="entry name" value="EF_Hand_1_Ca_BS"/>
</dbReference>
<evidence type="ECO:0000313" key="3">
    <source>
        <dbReference type="EMBL" id="OLP74002.1"/>
    </source>
</evidence>
<comment type="caution">
    <text evidence="3">The sequence shown here is derived from an EMBL/GenBank/DDBJ whole genome shotgun (WGS) entry which is preliminary data.</text>
</comment>
<accession>A0A1Q9BTL8</accession>
<dbReference type="EMBL" id="LSRX01004406">
    <property type="protein sequence ID" value="OLP74002.1"/>
    <property type="molecule type" value="Genomic_DNA"/>
</dbReference>
<dbReference type="Gene3D" id="1.10.238.10">
    <property type="entry name" value="EF-hand"/>
    <property type="match status" value="1"/>
</dbReference>
<evidence type="ECO:0000259" key="2">
    <source>
        <dbReference type="PROSITE" id="PS50222"/>
    </source>
</evidence>
<dbReference type="GO" id="GO:0005509">
    <property type="term" value="F:calcium ion binding"/>
    <property type="evidence" value="ECO:0007669"/>
    <property type="project" value="InterPro"/>
</dbReference>
<dbReference type="PROSITE" id="PS50222">
    <property type="entry name" value="EF_HAND_2"/>
    <property type="match status" value="1"/>
</dbReference>
<evidence type="ECO:0000313" key="4">
    <source>
        <dbReference type="Proteomes" id="UP000186817"/>
    </source>
</evidence>
<gene>
    <name evidence="3" type="ORF">AK812_SmicGene46590</name>
</gene>
<keyword evidence="4" id="KW-1185">Reference proteome</keyword>